<dbReference type="InterPro" id="IPR000792">
    <property type="entry name" value="Tscrpt_reg_LuxR_C"/>
</dbReference>
<dbReference type="eggNOG" id="COG2197">
    <property type="taxonomic scope" value="Bacteria"/>
</dbReference>
<sequence>MKSTEITREEMWAKQHLSANEIDYAIWEQDKVVLQQMSKISRSCSFVVDVYKYRYAFASSNFADILGYDSRKIATLEKQGDYLESRFHPDDFARLEQLQINLSKFIYSLPHEQRNDYCNIYSFRLMNAKQQYIRVISRQQVLEQSRNGKAWLILGNIEIAPNQTETDQVECTVLNLKNGEMFSPTLVSIPRIHLTQRELEILQLIQKGLLSKEIAHNLCISIHTVNIHRQNLLHKLGVQNSIEAINAGLKSGILS</sequence>
<evidence type="ECO:0000313" key="10">
    <source>
        <dbReference type="Proteomes" id="UP000448877"/>
    </source>
</evidence>
<dbReference type="SUPFAM" id="SSF46894">
    <property type="entry name" value="C-terminal effector domain of the bipartite response regulators"/>
    <property type="match status" value="1"/>
</dbReference>
<keyword evidence="3" id="KW-0804">Transcription</keyword>
<evidence type="ECO:0000256" key="2">
    <source>
        <dbReference type="ARBA" id="ARBA00023125"/>
    </source>
</evidence>
<organism evidence="5 8">
    <name type="scientific">Bacteroides cellulosilyticus</name>
    <dbReference type="NCBI Taxonomy" id="246787"/>
    <lineage>
        <taxon>Bacteria</taxon>
        <taxon>Pseudomonadati</taxon>
        <taxon>Bacteroidota</taxon>
        <taxon>Bacteroidia</taxon>
        <taxon>Bacteroidales</taxon>
        <taxon>Bacteroidaceae</taxon>
        <taxon>Bacteroides</taxon>
    </lineage>
</organism>
<dbReference type="PANTHER" id="PTHR44688">
    <property type="entry name" value="DNA-BINDING TRANSCRIPTIONAL ACTIVATOR DEVR_DOSR"/>
    <property type="match status" value="1"/>
</dbReference>
<feature type="domain" description="HTH luxR-type" evidence="4">
    <location>
        <begin position="187"/>
        <end position="252"/>
    </location>
</feature>
<dbReference type="EMBL" id="QRVJ01000002">
    <property type="protein sequence ID" value="RGS39326.1"/>
    <property type="molecule type" value="Genomic_DNA"/>
</dbReference>
<evidence type="ECO:0000259" key="4">
    <source>
        <dbReference type="PROSITE" id="PS50043"/>
    </source>
</evidence>
<dbReference type="PROSITE" id="PS50043">
    <property type="entry name" value="HTH_LUXR_2"/>
    <property type="match status" value="1"/>
</dbReference>
<dbReference type="STRING" id="246787.BcellWH2_01489"/>
<dbReference type="Proteomes" id="UP000283341">
    <property type="component" value="Unassembled WGS sequence"/>
</dbReference>
<dbReference type="GO" id="GO:0003677">
    <property type="term" value="F:DNA binding"/>
    <property type="evidence" value="ECO:0007669"/>
    <property type="project" value="UniProtKB-KW"/>
</dbReference>
<dbReference type="InterPro" id="IPR016032">
    <property type="entry name" value="Sig_transdc_resp-reg_C-effctor"/>
</dbReference>
<evidence type="ECO:0000313" key="7">
    <source>
        <dbReference type="EMBL" id="RGS39326.1"/>
    </source>
</evidence>
<evidence type="ECO:0000313" key="6">
    <source>
        <dbReference type="EMBL" id="KAA5413146.1"/>
    </source>
</evidence>
<dbReference type="KEGG" id="bcel:BcellWH2_01489"/>
<dbReference type="InterPro" id="IPR036388">
    <property type="entry name" value="WH-like_DNA-bd_sf"/>
</dbReference>
<reference evidence="6 10" key="3">
    <citation type="journal article" date="2019" name="Nat. Med.">
        <title>A library of human gut bacterial isolates paired with longitudinal multiomics data enables mechanistic microbiome research.</title>
        <authorList>
            <person name="Poyet M."/>
            <person name="Groussin M."/>
            <person name="Gibbons S.M."/>
            <person name="Avila-Pacheco J."/>
            <person name="Jiang X."/>
            <person name="Kearney S.M."/>
            <person name="Perrotta A.R."/>
            <person name="Berdy B."/>
            <person name="Zhao S."/>
            <person name="Lieberman T.D."/>
            <person name="Swanson P.K."/>
            <person name="Smith M."/>
            <person name="Roesemann S."/>
            <person name="Alexander J.E."/>
            <person name="Rich S.A."/>
            <person name="Livny J."/>
            <person name="Vlamakis H."/>
            <person name="Clish C."/>
            <person name="Bullock K."/>
            <person name="Deik A."/>
            <person name="Scott J."/>
            <person name="Pierce K.A."/>
            <person name="Xavier R.J."/>
            <person name="Alm E.J."/>
        </authorList>
    </citation>
    <scope>NUCLEOTIDE SEQUENCE [LARGE SCALE GENOMIC DNA]</scope>
    <source>
        <strain evidence="6 10">BIOML-A6</strain>
    </source>
</reference>
<dbReference type="PROSITE" id="PS00622">
    <property type="entry name" value="HTH_LUXR_1"/>
    <property type="match status" value="1"/>
</dbReference>
<name>A0A0P0GL29_9BACE</name>
<evidence type="ECO:0000313" key="9">
    <source>
        <dbReference type="Proteomes" id="UP000283341"/>
    </source>
</evidence>
<dbReference type="Gene3D" id="3.30.450.20">
    <property type="entry name" value="PAS domain"/>
    <property type="match status" value="1"/>
</dbReference>
<dbReference type="PRINTS" id="PR00038">
    <property type="entry name" value="HTHLUXR"/>
</dbReference>
<dbReference type="PATRIC" id="fig|246787.4.peg.1529"/>
<dbReference type="EMBL" id="CP012801">
    <property type="protein sequence ID" value="ALJ58744.1"/>
    <property type="molecule type" value="Genomic_DNA"/>
</dbReference>
<dbReference type="GO" id="GO:0006355">
    <property type="term" value="P:regulation of DNA-templated transcription"/>
    <property type="evidence" value="ECO:0007669"/>
    <property type="project" value="InterPro"/>
</dbReference>
<dbReference type="Proteomes" id="UP000061809">
    <property type="component" value="Chromosome"/>
</dbReference>
<dbReference type="PANTHER" id="PTHR44688:SF16">
    <property type="entry name" value="DNA-BINDING TRANSCRIPTIONAL ACTIVATOR DEVR_DOSR"/>
    <property type="match status" value="1"/>
</dbReference>
<keyword evidence="1" id="KW-0805">Transcription regulation</keyword>
<dbReference type="GeneID" id="66307084"/>
<dbReference type="AlphaFoldDB" id="A0A0P0GL29"/>
<dbReference type="RefSeq" id="WP_007219018.1">
    <property type="nucleotide sequence ID" value="NZ_CABMLT010000031.1"/>
</dbReference>
<reference evidence="5 8" key="1">
    <citation type="journal article" date="2015" name="Science">
        <title>Genetic determinants of in vivo fitness and diet responsiveness in multiple human gut Bacteroides.</title>
        <authorList>
            <person name="Wu M."/>
            <person name="McNulty N.P."/>
            <person name="Rodionov D.A."/>
            <person name="Khoroshkin M.S."/>
            <person name="Griffin N.W."/>
            <person name="Cheng J."/>
            <person name="Latreille P."/>
            <person name="Kerstetter R.A."/>
            <person name="Terrapon N."/>
            <person name="Henrissat B."/>
            <person name="Osterman A.L."/>
            <person name="Gordon J.I."/>
        </authorList>
    </citation>
    <scope>NUCLEOTIDE SEQUENCE [LARGE SCALE GENOMIC DNA]</scope>
    <source>
        <strain evidence="5 8">WH2</strain>
    </source>
</reference>
<evidence type="ECO:0000256" key="3">
    <source>
        <dbReference type="ARBA" id="ARBA00023163"/>
    </source>
</evidence>
<protein>
    <submittedName>
        <fullName evidence="6">Helix-turn-helix transcriptional regulator</fullName>
    </submittedName>
    <submittedName>
        <fullName evidence="5">Oxygen regulatory protein NreC</fullName>
    </submittedName>
</protein>
<dbReference type="EMBL" id="VVYV01000056">
    <property type="protein sequence ID" value="KAA5413146.1"/>
    <property type="molecule type" value="Genomic_DNA"/>
</dbReference>
<reference evidence="7 9" key="2">
    <citation type="submission" date="2018-08" db="EMBL/GenBank/DDBJ databases">
        <title>A genome reference for cultivated species of the human gut microbiota.</title>
        <authorList>
            <person name="Zou Y."/>
            <person name="Xue W."/>
            <person name="Luo G."/>
        </authorList>
    </citation>
    <scope>NUCLEOTIDE SEQUENCE [LARGE SCALE GENOMIC DNA]</scope>
    <source>
        <strain evidence="7 9">AF22-3AC</strain>
    </source>
</reference>
<proteinExistence type="predicted"/>
<dbReference type="Pfam" id="PF00196">
    <property type="entry name" value="GerE"/>
    <property type="match status" value="1"/>
</dbReference>
<evidence type="ECO:0000256" key="1">
    <source>
        <dbReference type="ARBA" id="ARBA00023015"/>
    </source>
</evidence>
<accession>A0A0P0GL29</accession>
<dbReference type="SMART" id="SM00421">
    <property type="entry name" value="HTH_LUXR"/>
    <property type="match status" value="1"/>
</dbReference>
<evidence type="ECO:0000313" key="8">
    <source>
        <dbReference type="Proteomes" id="UP000061809"/>
    </source>
</evidence>
<dbReference type="Proteomes" id="UP000448877">
    <property type="component" value="Unassembled WGS sequence"/>
</dbReference>
<dbReference type="CDD" id="cd06170">
    <property type="entry name" value="LuxR_C_like"/>
    <property type="match status" value="1"/>
</dbReference>
<keyword evidence="2" id="KW-0238">DNA-binding</keyword>
<evidence type="ECO:0000313" key="5">
    <source>
        <dbReference type="EMBL" id="ALJ58744.1"/>
    </source>
</evidence>
<gene>
    <name evidence="5" type="primary">nreC_1</name>
    <name evidence="5" type="ORF">BcellWH2_01489</name>
    <name evidence="7" type="ORF">DWX97_05270</name>
    <name evidence="6" type="ORF">F2Y81_23670</name>
</gene>
<dbReference type="Gene3D" id="1.10.10.10">
    <property type="entry name" value="Winged helix-like DNA-binding domain superfamily/Winged helix DNA-binding domain"/>
    <property type="match status" value="1"/>
</dbReference>